<dbReference type="AlphaFoldDB" id="A0A1D3UT47"/>
<dbReference type="RefSeq" id="WP_074449920.1">
    <property type="nucleotide sequence ID" value="NZ_CAJPTF010000025.1"/>
</dbReference>
<feature type="domain" description="Helicase HerA-like C-terminal" evidence="2">
    <location>
        <begin position="13"/>
        <end position="509"/>
    </location>
</feature>
<organism evidence="3 4">
    <name type="scientific">Tannerella forsythia</name>
    <name type="common">Bacteroides forsythus</name>
    <dbReference type="NCBI Taxonomy" id="28112"/>
    <lineage>
        <taxon>Bacteria</taxon>
        <taxon>Pseudomonadati</taxon>
        <taxon>Bacteroidota</taxon>
        <taxon>Bacteroidia</taxon>
        <taxon>Bacteroidales</taxon>
        <taxon>Tannerellaceae</taxon>
        <taxon>Tannerella</taxon>
    </lineage>
</organism>
<dbReference type="InterPro" id="IPR027417">
    <property type="entry name" value="P-loop_NTPase"/>
</dbReference>
<protein>
    <submittedName>
        <fullName evidence="3">AAA-like domain protein</fullName>
    </submittedName>
</protein>
<dbReference type="InterPro" id="IPR033186">
    <property type="entry name" value="HerA_C"/>
</dbReference>
<dbReference type="InterPro" id="IPR051162">
    <property type="entry name" value="T4SS_component"/>
</dbReference>
<evidence type="ECO:0000256" key="1">
    <source>
        <dbReference type="SAM" id="MobiDB-lite"/>
    </source>
</evidence>
<accession>A0A1D3UT47</accession>
<dbReference type="PANTHER" id="PTHR30121">
    <property type="entry name" value="UNCHARACTERIZED PROTEIN YJGR-RELATED"/>
    <property type="match status" value="1"/>
</dbReference>
<gene>
    <name evidence="3" type="ORF">TFUB20_01676</name>
</gene>
<evidence type="ECO:0000313" key="3">
    <source>
        <dbReference type="EMBL" id="SCQ22311.1"/>
    </source>
</evidence>
<name>A0A1D3UT47_TANFO</name>
<dbReference type="EMBL" id="FMMM01000057">
    <property type="protein sequence ID" value="SCQ22311.1"/>
    <property type="molecule type" value="Genomic_DNA"/>
</dbReference>
<dbReference type="Pfam" id="PF05872">
    <property type="entry name" value="HerA_C"/>
    <property type="match status" value="1"/>
</dbReference>
<dbReference type="SUPFAM" id="SSF52540">
    <property type="entry name" value="P-loop containing nucleoside triphosphate hydrolases"/>
    <property type="match status" value="1"/>
</dbReference>
<reference evidence="3 4" key="1">
    <citation type="submission" date="2016-09" db="EMBL/GenBank/DDBJ databases">
        <authorList>
            <person name="Capua I."/>
            <person name="De Benedictis P."/>
            <person name="Joannis T."/>
            <person name="Lombin L.H."/>
            <person name="Cattoli G."/>
        </authorList>
    </citation>
    <scope>NUCLEOTIDE SEQUENCE [LARGE SCALE GENOMIC DNA]</scope>
    <source>
        <strain evidence="3 4">UB20</strain>
    </source>
</reference>
<dbReference type="OrthoDB" id="9758751at2"/>
<dbReference type="Gene3D" id="3.40.50.300">
    <property type="entry name" value="P-loop containing nucleotide triphosphate hydrolases"/>
    <property type="match status" value="2"/>
</dbReference>
<dbReference type="Proteomes" id="UP000182057">
    <property type="component" value="Unassembled WGS sequence"/>
</dbReference>
<sequence length="511" mass="56917">MLAKNQKALIAIAGGQDICLLPPMANRHGLITGATGTGKTCTLQNMAETFSSMGVPVFATDIKGDLSGVSRPGGSNPHLQKSVDRNRLAEKGFEYRGFPVCFWDIFGEQGHPLRTTVSEMGPVLLSRLLDLNDIQSSVLTIAFHIADNEQLLLIDLKDLRKMLEHLGTERGKYMVSYGNISPASIGAIQRGLLALEEQGGDVFFGEPAFDIFDFMQTQGGRGVINILAANKLIRSPKIYTSFLLYLLSELFEQLPEVGDPDKPKLVFFFDEAHMLFNDISKALLEKIEQVVRLIRSKGVGIYFCTQNPLDVPETILGQMGNRVQHALRAFTPRDQKAVATAASTFRQNPAFDTKKVITELGVGEALVSFLDEKGSPTMVERAVILPPEGQAGPVTPDERRRMMQTSLVFGKYERSVDRESAFEILSGRLARTRQAQEEAVRQKEEIRQQKELERQQRAARVERERLERQRKREKDNSVMGSLTKMASTKAKREVVNALFKFGRGLLGSLMK</sequence>
<evidence type="ECO:0000313" key="4">
    <source>
        <dbReference type="Proteomes" id="UP000182057"/>
    </source>
</evidence>
<dbReference type="PANTHER" id="PTHR30121:SF6">
    <property type="entry name" value="SLR6007 PROTEIN"/>
    <property type="match status" value="1"/>
</dbReference>
<feature type="region of interest" description="Disordered" evidence="1">
    <location>
        <begin position="444"/>
        <end position="482"/>
    </location>
</feature>
<evidence type="ECO:0000259" key="2">
    <source>
        <dbReference type="Pfam" id="PF05872"/>
    </source>
</evidence>
<feature type="compositionally biased region" description="Basic and acidic residues" evidence="1">
    <location>
        <begin position="444"/>
        <end position="476"/>
    </location>
</feature>
<proteinExistence type="predicted"/>